<dbReference type="Proteomes" id="UP000735302">
    <property type="component" value="Unassembled WGS sequence"/>
</dbReference>
<evidence type="ECO:0000313" key="2">
    <source>
        <dbReference type="EMBL" id="GFN87662.1"/>
    </source>
</evidence>
<name>A0AAV3YYR9_9GAST</name>
<sequence length="138" mass="15981">MNRKQEERMLKTRMIFRNLTAFLFVVITCRKAVSGSKTSQTRGFVADSNSAKRLCQDDLVFDTGRRRSRRRRQAGRQAGRQHCVNNIGDKDSHHSSHQDIDCSHRKQLNRLHGMNKTKATTTIMCKKRRVACATFLMK</sequence>
<dbReference type="EMBL" id="BLXT01001780">
    <property type="protein sequence ID" value="GFN87662.1"/>
    <property type="molecule type" value="Genomic_DNA"/>
</dbReference>
<reference evidence="2 3" key="1">
    <citation type="journal article" date="2021" name="Elife">
        <title>Chloroplast acquisition without the gene transfer in kleptoplastic sea slugs, Plakobranchus ocellatus.</title>
        <authorList>
            <person name="Maeda T."/>
            <person name="Takahashi S."/>
            <person name="Yoshida T."/>
            <person name="Shimamura S."/>
            <person name="Takaki Y."/>
            <person name="Nagai Y."/>
            <person name="Toyoda A."/>
            <person name="Suzuki Y."/>
            <person name="Arimoto A."/>
            <person name="Ishii H."/>
            <person name="Satoh N."/>
            <person name="Nishiyama T."/>
            <person name="Hasebe M."/>
            <person name="Maruyama T."/>
            <person name="Minagawa J."/>
            <person name="Obokata J."/>
            <person name="Shigenobu S."/>
        </authorList>
    </citation>
    <scope>NUCLEOTIDE SEQUENCE [LARGE SCALE GENOMIC DNA]</scope>
</reference>
<dbReference type="AlphaFoldDB" id="A0AAV3YYR9"/>
<gene>
    <name evidence="2" type="ORF">PoB_001416800</name>
</gene>
<keyword evidence="3" id="KW-1185">Reference proteome</keyword>
<evidence type="ECO:0000313" key="3">
    <source>
        <dbReference type="Proteomes" id="UP000735302"/>
    </source>
</evidence>
<proteinExistence type="predicted"/>
<evidence type="ECO:0000256" key="1">
    <source>
        <dbReference type="SAM" id="MobiDB-lite"/>
    </source>
</evidence>
<organism evidence="2 3">
    <name type="scientific">Plakobranchus ocellatus</name>
    <dbReference type="NCBI Taxonomy" id="259542"/>
    <lineage>
        <taxon>Eukaryota</taxon>
        <taxon>Metazoa</taxon>
        <taxon>Spiralia</taxon>
        <taxon>Lophotrochozoa</taxon>
        <taxon>Mollusca</taxon>
        <taxon>Gastropoda</taxon>
        <taxon>Heterobranchia</taxon>
        <taxon>Euthyneura</taxon>
        <taxon>Panpulmonata</taxon>
        <taxon>Sacoglossa</taxon>
        <taxon>Placobranchoidea</taxon>
        <taxon>Plakobranchidae</taxon>
        <taxon>Plakobranchus</taxon>
    </lineage>
</organism>
<evidence type="ECO:0008006" key="4">
    <source>
        <dbReference type="Google" id="ProtNLM"/>
    </source>
</evidence>
<accession>A0AAV3YYR9</accession>
<comment type="caution">
    <text evidence="2">The sequence shown here is derived from an EMBL/GenBank/DDBJ whole genome shotgun (WGS) entry which is preliminary data.</text>
</comment>
<protein>
    <recommendedName>
        <fullName evidence="4">Secreted protein</fullName>
    </recommendedName>
</protein>
<feature type="region of interest" description="Disordered" evidence="1">
    <location>
        <begin position="65"/>
        <end position="98"/>
    </location>
</feature>
<feature type="compositionally biased region" description="Basic and acidic residues" evidence="1">
    <location>
        <begin position="88"/>
        <end position="98"/>
    </location>
</feature>